<reference evidence="3" key="1">
    <citation type="submission" date="2016-10" db="EMBL/GenBank/DDBJ databases">
        <authorList>
            <person name="Varghese N."/>
            <person name="Submissions S."/>
        </authorList>
    </citation>
    <scope>NUCLEOTIDE SEQUENCE [LARGE SCALE GENOMIC DNA]</scope>
    <source>
        <strain evidence="3">Gh-67</strain>
    </source>
</reference>
<evidence type="ECO:0000256" key="1">
    <source>
        <dbReference type="SAM" id="SignalP"/>
    </source>
</evidence>
<sequence>MKTKMYLALTGSIALTLLAASCKKNHDNNPTTPKAVTGVQLTSNATFGSIITDNNGRALYLFSDDAANVSTCTGGCAVAWPAFYKENPSIGTGLAAADFGVITNADGNKQTTYKGWPLYYYAKDVAVTDVNGDGVDKSWFIAKPDYTVMVSYAQLIGHDGNQYTSKSIAGTENSQYITDANGRTLYLFTKDTFKTNKFSTGVVAHDANWPIDAVTAVQSVPSILNKADFDVITVFGQTQLVYKGHPLYYFGQDNGVKGSTKGVSFPTPGAAIWQINNTTTVALTQ</sequence>
<evidence type="ECO:0000313" key="2">
    <source>
        <dbReference type="EMBL" id="SDI35244.1"/>
    </source>
</evidence>
<dbReference type="PANTHER" id="PTHR39335:SF1">
    <property type="entry name" value="BLL4220 PROTEIN"/>
    <property type="match status" value="1"/>
</dbReference>
<dbReference type="RefSeq" id="WP_091174631.1">
    <property type="nucleotide sequence ID" value="NZ_FNCG01000019.1"/>
</dbReference>
<dbReference type="EMBL" id="FNCG01000019">
    <property type="protein sequence ID" value="SDI35244.1"/>
    <property type="molecule type" value="Genomic_DNA"/>
</dbReference>
<dbReference type="Proteomes" id="UP000199705">
    <property type="component" value="Unassembled WGS sequence"/>
</dbReference>
<dbReference type="PANTHER" id="PTHR39335">
    <property type="entry name" value="BLL4220 PROTEIN"/>
    <property type="match status" value="1"/>
</dbReference>
<proteinExistence type="predicted"/>
<dbReference type="PROSITE" id="PS51257">
    <property type="entry name" value="PROKAR_LIPOPROTEIN"/>
    <property type="match status" value="1"/>
</dbReference>
<accession>A0A1G8JVJ5</accession>
<evidence type="ECO:0000313" key="3">
    <source>
        <dbReference type="Proteomes" id="UP000199705"/>
    </source>
</evidence>
<feature type="chain" id="PRO_5011557709" description="Lipoprotein with Yx(FWY)xxD motif" evidence="1">
    <location>
        <begin position="20"/>
        <end position="285"/>
    </location>
</feature>
<dbReference type="STRING" id="551996.SAMN05192573_11959"/>
<gene>
    <name evidence="2" type="ORF">SAMN05192573_11959</name>
</gene>
<protein>
    <recommendedName>
        <fullName evidence="4">Lipoprotein with Yx(FWY)xxD motif</fullName>
    </recommendedName>
</protein>
<keyword evidence="1" id="KW-0732">Signal</keyword>
<dbReference type="AlphaFoldDB" id="A0A1G8JVJ5"/>
<dbReference type="InterPro" id="IPR005297">
    <property type="entry name" value="Lipoprotein_repeat"/>
</dbReference>
<dbReference type="Pfam" id="PF03640">
    <property type="entry name" value="Lipoprotein_15"/>
    <property type="match status" value="3"/>
</dbReference>
<feature type="signal peptide" evidence="1">
    <location>
        <begin position="1"/>
        <end position="19"/>
    </location>
</feature>
<keyword evidence="3" id="KW-1185">Reference proteome</keyword>
<organism evidence="2 3">
    <name type="scientific">Mucilaginibacter gossypii</name>
    <dbReference type="NCBI Taxonomy" id="551996"/>
    <lineage>
        <taxon>Bacteria</taxon>
        <taxon>Pseudomonadati</taxon>
        <taxon>Bacteroidota</taxon>
        <taxon>Sphingobacteriia</taxon>
        <taxon>Sphingobacteriales</taxon>
        <taxon>Sphingobacteriaceae</taxon>
        <taxon>Mucilaginibacter</taxon>
    </lineage>
</organism>
<dbReference type="GO" id="GO:0043448">
    <property type="term" value="P:alkane catabolic process"/>
    <property type="evidence" value="ECO:0007669"/>
    <property type="project" value="TreeGrafter"/>
</dbReference>
<evidence type="ECO:0008006" key="4">
    <source>
        <dbReference type="Google" id="ProtNLM"/>
    </source>
</evidence>
<name>A0A1G8JVJ5_9SPHI</name>